<dbReference type="Proteomes" id="UP001472677">
    <property type="component" value="Unassembled WGS sequence"/>
</dbReference>
<evidence type="ECO:0000313" key="3">
    <source>
        <dbReference type="Proteomes" id="UP001472677"/>
    </source>
</evidence>
<feature type="compositionally biased region" description="Polar residues" evidence="1">
    <location>
        <begin position="192"/>
        <end position="209"/>
    </location>
</feature>
<feature type="compositionally biased region" description="Polar residues" evidence="1">
    <location>
        <begin position="162"/>
        <end position="185"/>
    </location>
</feature>
<gene>
    <name evidence="2" type="ORF">V6N12_002764</name>
</gene>
<dbReference type="EMBL" id="JBBPBM010000017">
    <property type="protein sequence ID" value="KAK8556359.1"/>
    <property type="molecule type" value="Genomic_DNA"/>
</dbReference>
<sequence>MVRPAGVAKFDDGTTLFLVPPSEFLTKALKVLGPERLYGVVFKSTPQVPSTAPPQPHPPLLSNPGYGHLKEEETLKMEYGRVLHGDSKPPATPVMQSPQPNTAAAQSQTGVVLTPDLIATLASFLPTTSQSAAVGGVQPSMMTSTTQSSFAQTIAPKGASAQIWNQDQQASKSAAPSFQQFNPSAQLPPAQHYSTISSTPANSAQMAHGGTQFQQSVISLPQHGAASSMPLTNFNMPSQIEHGAFSAPINHQYQPQVPPGTQKGYRMMHVGNASRSYGAPILQQPSNPNVPSNQVHGATVSQPQNPMQADRKIPDLPSQVQPAQPVLSGAGQGTSDTEVERNEQYQSTLQFAANLLLQLQQQQQQQQTNTRGGQGTGK</sequence>
<reference evidence="2 3" key="1">
    <citation type="journal article" date="2024" name="G3 (Bethesda)">
        <title>Genome assembly of Hibiscus sabdariffa L. provides insights into metabolisms of medicinal natural products.</title>
        <authorList>
            <person name="Kim T."/>
        </authorList>
    </citation>
    <scope>NUCLEOTIDE SEQUENCE [LARGE SCALE GENOMIC DNA]</scope>
    <source>
        <strain evidence="2">TK-2024</strain>
        <tissue evidence="2">Old leaves</tissue>
    </source>
</reference>
<feature type="region of interest" description="Disordered" evidence="1">
    <location>
        <begin position="159"/>
        <end position="209"/>
    </location>
</feature>
<feature type="region of interest" description="Disordered" evidence="1">
    <location>
        <begin position="84"/>
        <end position="108"/>
    </location>
</feature>
<feature type="compositionally biased region" description="Polar residues" evidence="1">
    <location>
        <begin position="283"/>
        <end position="307"/>
    </location>
</feature>
<name>A0ABR2EC18_9ROSI</name>
<protein>
    <submittedName>
        <fullName evidence="2">Uncharacterized protein</fullName>
    </submittedName>
</protein>
<feature type="compositionally biased region" description="Polar residues" evidence="1">
    <location>
        <begin position="94"/>
        <end position="108"/>
    </location>
</feature>
<proteinExistence type="predicted"/>
<keyword evidence="3" id="KW-1185">Reference proteome</keyword>
<comment type="caution">
    <text evidence="2">The sequence shown here is derived from an EMBL/GenBank/DDBJ whole genome shotgun (WGS) entry which is preliminary data.</text>
</comment>
<evidence type="ECO:0000313" key="2">
    <source>
        <dbReference type="EMBL" id="KAK8556359.1"/>
    </source>
</evidence>
<accession>A0ABR2EC18</accession>
<organism evidence="2 3">
    <name type="scientific">Hibiscus sabdariffa</name>
    <name type="common">roselle</name>
    <dbReference type="NCBI Taxonomy" id="183260"/>
    <lineage>
        <taxon>Eukaryota</taxon>
        <taxon>Viridiplantae</taxon>
        <taxon>Streptophyta</taxon>
        <taxon>Embryophyta</taxon>
        <taxon>Tracheophyta</taxon>
        <taxon>Spermatophyta</taxon>
        <taxon>Magnoliopsida</taxon>
        <taxon>eudicotyledons</taxon>
        <taxon>Gunneridae</taxon>
        <taxon>Pentapetalae</taxon>
        <taxon>rosids</taxon>
        <taxon>malvids</taxon>
        <taxon>Malvales</taxon>
        <taxon>Malvaceae</taxon>
        <taxon>Malvoideae</taxon>
        <taxon>Hibiscus</taxon>
    </lineage>
</organism>
<feature type="region of interest" description="Disordered" evidence="1">
    <location>
        <begin position="283"/>
        <end position="345"/>
    </location>
</feature>
<evidence type="ECO:0000256" key="1">
    <source>
        <dbReference type="SAM" id="MobiDB-lite"/>
    </source>
</evidence>